<dbReference type="InterPro" id="IPR013320">
    <property type="entry name" value="ConA-like_dom_sf"/>
</dbReference>
<dbReference type="CDD" id="cd01951">
    <property type="entry name" value="lectin_L-type"/>
    <property type="match status" value="1"/>
</dbReference>
<dbReference type="Pfam" id="PF18483">
    <property type="entry name" value="Lectin_L-type_dom"/>
    <property type="match status" value="1"/>
</dbReference>
<dbReference type="SUPFAM" id="SSF49899">
    <property type="entry name" value="Concanavalin A-like lectins/glucanases"/>
    <property type="match status" value="1"/>
</dbReference>
<dbReference type="InterPro" id="IPR056573">
    <property type="entry name" value="Lectin_L-type_dom"/>
</dbReference>
<dbReference type="Proteomes" id="UP000775627">
    <property type="component" value="Unassembled WGS sequence"/>
</dbReference>
<dbReference type="PANTHER" id="PTHR12223">
    <property type="entry name" value="VESICULAR MANNOSE-BINDING LECTIN"/>
    <property type="match status" value="1"/>
</dbReference>
<reference evidence="1" key="2">
    <citation type="journal article" date="2021" name="J. Invertebr. Pathol.">
        <title>Molecular characterization of a Bacillus thuringiensis strain from Argentina, toxic against Lepidoptera and Coleoptera, based on its whole-genome and Cry protein analysis.</title>
        <authorList>
            <person name="Nicolas Lazarte J."/>
            <person name="Pia Valacco M."/>
            <person name="Moreno S."/>
            <person name="Salerno G.L."/>
            <person name="Beron C.M."/>
        </authorList>
    </citation>
    <scope>NUCLEOTIDE SEQUENCE</scope>
    <source>
        <strain evidence="1">FCC7</strain>
    </source>
</reference>
<reference evidence="1" key="1">
    <citation type="submission" date="2019-07" db="EMBL/GenBank/DDBJ databases">
        <authorList>
            <person name="Lazarte J.N."/>
            <person name="Poliero A."/>
            <person name="Beron C."/>
        </authorList>
    </citation>
    <scope>NUCLEOTIDE SEQUENCE</scope>
    <source>
        <strain evidence="1">FCC7</strain>
    </source>
</reference>
<dbReference type="EMBL" id="VIXF01000009">
    <property type="protein sequence ID" value="MBN9901663.1"/>
    <property type="molecule type" value="Genomic_DNA"/>
</dbReference>
<sequence>MNLYLKRVIALFITSIWIINANVCTVLAVTNSTIVQSTVSNFENKSDVERSTLIEKSIIDGRGNIEIDDQEFKTNKTIENELKKQGSFQEKNGEFLKIDENFEIPSKSNSVAEGDTVHVTKNEPGQLGAIWSKKQLDMTQNWKTEMRLQFNSLDINNVADGMAFVLHNDPRGTIATGDTGQSIGVWKTSPGELEPNYIAKGWAIEFDFYHNGDGLDATLNPTDKYMHIANSMTNAKFDGKGMVHNNLQQVEKTTMIGEHTFEVQWNAALKNLTYRFNVSGDTFWQQDVHLDPISVFGSNNVYWGFTGSTGKKEMHQTVKFKSIPQTIQAKTKKKTFVVGDKIKITDNNIDDFLTIESGDDVRLKESSYSFFANIVGENQSIHITLIDKYANEKEYVIPVKVIWGNSILLKGDNDYSIGAFTLEHDGKTNYITAAEGIARGDINGKIHPHFADNQYYWIGRKIPNQSIQNLNDIKTDIITNGLGNDIAKEKINSFGNGTQRIDVNSGDIIEVWHAESGKRNVLMVNEKESEQHAGLNSVYYEISRSTFIPLHINQLTPKIVNIKNGTSNQEVMKKLEESVDLKGHENIQVERFKDRLPDTLKDGEQLIDVVVSETLKSGKKVEYIYTVTFIVNPVVTENIYSSDGTLLDTIQTELKNGLESFSPAPKNRIEFDGTSYKYVGWLAGNQKPGEDIPQTGEPNTVKETTTFNYIYLDLKKLINVSIPIEMIFSASDKETGNIQSNIYHIENHSDEAILNIKFASMETKEHGGIRLLTPMDSNPGLGIEESMRLNLVVDDIEKINSLNETSEITEVGTLNPKEKLMIKFTGTYFGEITKNKKRTNHNLIIKFSTDEQNNQGVNHN</sequence>
<name>A0AAW4HZR3_BACTU</name>
<evidence type="ECO:0000313" key="1">
    <source>
        <dbReference type="EMBL" id="MBN9901663.1"/>
    </source>
</evidence>
<organism evidence="1 2">
    <name type="scientific">Bacillus thuringiensis</name>
    <dbReference type="NCBI Taxonomy" id="1428"/>
    <lineage>
        <taxon>Bacteria</taxon>
        <taxon>Bacillati</taxon>
        <taxon>Bacillota</taxon>
        <taxon>Bacilli</taxon>
        <taxon>Bacillales</taxon>
        <taxon>Bacillaceae</taxon>
        <taxon>Bacillus</taxon>
        <taxon>Bacillus cereus group</taxon>
    </lineage>
</organism>
<dbReference type="RefSeq" id="WP_206906255.1">
    <property type="nucleotide sequence ID" value="NZ_JAWUAH010000052.1"/>
</dbReference>
<gene>
    <name evidence="1" type="ORF">FME64_30945</name>
</gene>
<proteinExistence type="predicted"/>
<accession>A0AAW4HZR3</accession>
<protein>
    <submittedName>
        <fullName evidence="1">Uncharacterized protein</fullName>
    </submittedName>
</protein>
<dbReference type="AlphaFoldDB" id="A0AAW4HZR3"/>
<dbReference type="InterPro" id="IPR051136">
    <property type="entry name" value="Intracellular_Lectin-GPT"/>
</dbReference>
<dbReference type="Gene3D" id="2.60.120.200">
    <property type="match status" value="1"/>
</dbReference>
<evidence type="ECO:0000313" key="2">
    <source>
        <dbReference type="Proteomes" id="UP000775627"/>
    </source>
</evidence>
<comment type="caution">
    <text evidence="1">The sequence shown here is derived from an EMBL/GenBank/DDBJ whole genome shotgun (WGS) entry which is preliminary data.</text>
</comment>